<feature type="non-terminal residue" evidence="1">
    <location>
        <position position="1"/>
    </location>
</feature>
<gene>
    <name evidence="1" type="ORF">L9F63_001972</name>
</gene>
<dbReference type="EMBL" id="JASPKZ010003867">
    <property type="protein sequence ID" value="KAJ9591486.1"/>
    <property type="molecule type" value="Genomic_DNA"/>
</dbReference>
<evidence type="ECO:0000313" key="2">
    <source>
        <dbReference type="Proteomes" id="UP001233999"/>
    </source>
</evidence>
<proteinExistence type="predicted"/>
<sequence length="125" mass="14082">LHIVDLTGWTIEYLNCLKILTLPGLEISTTVCPMFITNNAVVSSRLLNKCSGLFQSSNKNFQVKVSLNHLHPKCQGRITTFIIHKDIQVDHSISRMAQGLVEDVNKYQMDETDALQFFSQTVSSL</sequence>
<organism evidence="1 2">
    <name type="scientific">Diploptera punctata</name>
    <name type="common">Pacific beetle cockroach</name>
    <dbReference type="NCBI Taxonomy" id="6984"/>
    <lineage>
        <taxon>Eukaryota</taxon>
        <taxon>Metazoa</taxon>
        <taxon>Ecdysozoa</taxon>
        <taxon>Arthropoda</taxon>
        <taxon>Hexapoda</taxon>
        <taxon>Insecta</taxon>
        <taxon>Pterygota</taxon>
        <taxon>Neoptera</taxon>
        <taxon>Polyneoptera</taxon>
        <taxon>Dictyoptera</taxon>
        <taxon>Blattodea</taxon>
        <taxon>Blaberoidea</taxon>
        <taxon>Blaberidae</taxon>
        <taxon>Diplopterinae</taxon>
        <taxon>Diploptera</taxon>
    </lineage>
</organism>
<feature type="non-terminal residue" evidence="1">
    <location>
        <position position="125"/>
    </location>
</feature>
<dbReference type="AlphaFoldDB" id="A0AAD8A315"/>
<dbReference type="Proteomes" id="UP001233999">
    <property type="component" value="Unassembled WGS sequence"/>
</dbReference>
<accession>A0AAD8A315</accession>
<protein>
    <submittedName>
        <fullName evidence="1">Uncharacterized protein</fullName>
    </submittedName>
</protein>
<reference evidence="1" key="1">
    <citation type="journal article" date="2023" name="IScience">
        <title>Live-bearing cockroach genome reveals convergent evolutionary mechanisms linked to viviparity in insects and beyond.</title>
        <authorList>
            <person name="Fouks B."/>
            <person name="Harrison M.C."/>
            <person name="Mikhailova A.A."/>
            <person name="Marchal E."/>
            <person name="English S."/>
            <person name="Carruthers M."/>
            <person name="Jennings E.C."/>
            <person name="Chiamaka E.L."/>
            <person name="Frigard R.A."/>
            <person name="Pippel M."/>
            <person name="Attardo G.M."/>
            <person name="Benoit J.B."/>
            <person name="Bornberg-Bauer E."/>
            <person name="Tobe S.S."/>
        </authorList>
    </citation>
    <scope>NUCLEOTIDE SEQUENCE</scope>
    <source>
        <strain evidence="1">Stay&amp;Tobe</strain>
    </source>
</reference>
<evidence type="ECO:0000313" key="1">
    <source>
        <dbReference type="EMBL" id="KAJ9591486.1"/>
    </source>
</evidence>
<reference evidence="1" key="2">
    <citation type="submission" date="2023-05" db="EMBL/GenBank/DDBJ databases">
        <authorList>
            <person name="Fouks B."/>
        </authorList>
    </citation>
    <scope>NUCLEOTIDE SEQUENCE</scope>
    <source>
        <strain evidence="1">Stay&amp;Tobe</strain>
        <tissue evidence="1">Testes</tissue>
    </source>
</reference>
<name>A0AAD8A315_DIPPU</name>
<comment type="caution">
    <text evidence="1">The sequence shown here is derived from an EMBL/GenBank/DDBJ whole genome shotgun (WGS) entry which is preliminary data.</text>
</comment>
<keyword evidence="2" id="KW-1185">Reference proteome</keyword>